<dbReference type="AlphaFoldDB" id="A0A914HQL7"/>
<keyword evidence="2" id="KW-0819">tRNA processing</keyword>
<dbReference type="GO" id="GO:0046872">
    <property type="term" value="F:metal ion binding"/>
    <property type="evidence" value="ECO:0007669"/>
    <property type="project" value="UniProtKB-KW"/>
</dbReference>
<dbReference type="InterPro" id="IPR036820">
    <property type="entry name" value="Archease_dom_sf"/>
</dbReference>
<evidence type="ECO:0000313" key="8">
    <source>
        <dbReference type="WBParaSite" id="Gr19_v10_g2801.t1"/>
    </source>
</evidence>
<comment type="similarity">
    <text evidence="1">Belongs to the archease family.</text>
</comment>
<evidence type="ECO:0000256" key="3">
    <source>
        <dbReference type="ARBA" id="ARBA00022723"/>
    </source>
</evidence>
<evidence type="ECO:0000259" key="6">
    <source>
        <dbReference type="Pfam" id="PF01951"/>
    </source>
</evidence>
<dbReference type="SUPFAM" id="SSF69819">
    <property type="entry name" value="MTH1598-like"/>
    <property type="match status" value="1"/>
</dbReference>
<dbReference type="GO" id="GO:0072669">
    <property type="term" value="C:tRNA-splicing ligase complex"/>
    <property type="evidence" value="ECO:0007669"/>
    <property type="project" value="TreeGrafter"/>
</dbReference>
<sequence>MLTGRKCGQSAETDALAGKSIGREEERESPSDLAKAPSGECPPSTAPCQYAYLDHTADVQLHAWGQSLSEALEQLTISLYGYMTTEIERVEPMYTMDFSASGHDLSALVYNMLDNCLYSFSAEPFFIGRVAKVLKLKKPAGNTGEELSAHMRIWGESFDLQKHPPGTEIKAITYSNMQIIRKDGVEEGERKKATGEEAVGWHGRTDIFVIVDI</sequence>
<dbReference type="Gene3D" id="3.55.10.10">
    <property type="entry name" value="Archease domain"/>
    <property type="match status" value="1"/>
</dbReference>
<evidence type="ECO:0000256" key="5">
    <source>
        <dbReference type="SAM" id="MobiDB-lite"/>
    </source>
</evidence>
<dbReference type="PANTHER" id="PTHR12682:SF11">
    <property type="entry name" value="PROTEIN ARCHEASE"/>
    <property type="match status" value="1"/>
</dbReference>
<dbReference type="Pfam" id="PF01951">
    <property type="entry name" value="Archease"/>
    <property type="match status" value="1"/>
</dbReference>
<keyword evidence="7" id="KW-1185">Reference proteome</keyword>
<dbReference type="GO" id="GO:0006388">
    <property type="term" value="P:tRNA splicing, via endonucleolytic cleavage and ligation"/>
    <property type="evidence" value="ECO:0007669"/>
    <property type="project" value="TreeGrafter"/>
</dbReference>
<feature type="domain" description="Archease" evidence="6">
    <location>
        <begin position="50"/>
        <end position="184"/>
    </location>
</feature>
<dbReference type="WBParaSite" id="Gr19_v10_g2801.t1">
    <property type="protein sequence ID" value="Gr19_v10_g2801.t1"/>
    <property type="gene ID" value="Gr19_v10_g2801"/>
</dbReference>
<evidence type="ECO:0000256" key="1">
    <source>
        <dbReference type="ARBA" id="ARBA00007963"/>
    </source>
</evidence>
<proteinExistence type="inferred from homology"/>
<reference evidence="8" key="1">
    <citation type="submission" date="2022-11" db="UniProtKB">
        <authorList>
            <consortium name="WormBaseParasite"/>
        </authorList>
    </citation>
    <scope>IDENTIFICATION</scope>
</reference>
<evidence type="ECO:0000313" key="7">
    <source>
        <dbReference type="Proteomes" id="UP000887572"/>
    </source>
</evidence>
<dbReference type="InterPro" id="IPR002804">
    <property type="entry name" value="Archease"/>
</dbReference>
<dbReference type="InterPro" id="IPR023572">
    <property type="entry name" value="Archease_dom"/>
</dbReference>
<evidence type="ECO:0000256" key="2">
    <source>
        <dbReference type="ARBA" id="ARBA00022694"/>
    </source>
</evidence>
<dbReference type="Proteomes" id="UP000887572">
    <property type="component" value="Unplaced"/>
</dbReference>
<keyword evidence="4" id="KW-0106">Calcium</keyword>
<keyword evidence="3" id="KW-0479">Metal-binding</keyword>
<feature type="compositionally biased region" description="Basic and acidic residues" evidence="5">
    <location>
        <begin position="21"/>
        <end position="30"/>
    </location>
</feature>
<dbReference type="PANTHER" id="PTHR12682">
    <property type="entry name" value="ARCHEASE"/>
    <property type="match status" value="1"/>
</dbReference>
<protein>
    <submittedName>
        <fullName evidence="8">Archease domain-containing protein</fullName>
    </submittedName>
</protein>
<evidence type="ECO:0000256" key="4">
    <source>
        <dbReference type="ARBA" id="ARBA00022837"/>
    </source>
</evidence>
<feature type="region of interest" description="Disordered" evidence="5">
    <location>
        <begin position="1"/>
        <end position="41"/>
    </location>
</feature>
<organism evidence="7 8">
    <name type="scientific">Globodera rostochiensis</name>
    <name type="common">Golden nematode worm</name>
    <name type="synonym">Heterodera rostochiensis</name>
    <dbReference type="NCBI Taxonomy" id="31243"/>
    <lineage>
        <taxon>Eukaryota</taxon>
        <taxon>Metazoa</taxon>
        <taxon>Ecdysozoa</taxon>
        <taxon>Nematoda</taxon>
        <taxon>Chromadorea</taxon>
        <taxon>Rhabditida</taxon>
        <taxon>Tylenchina</taxon>
        <taxon>Tylenchomorpha</taxon>
        <taxon>Tylenchoidea</taxon>
        <taxon>Heteroderidae</taxon>
        <taxon>Heteroderinae</taxon>
        <taxon>Globodera</taxon>
    </lineage>
</organism>
<accession>A0A914HQL7</accession>
<name>A0A914HQL7_GLORO</name>